<sequence length="90" mass="9490">MRRVRRDTPARRSQPLSLHLSPPRMAGGPHPQFATCKEAKANGYGRYYRGVDPSTTGTVTLTATGLSVSGDLTVPAAGRSVRGPSALAAR</sequence>
<accession>A0ABQ2F5Y2</accession>
<protein>
    <submittedName>
        <fullName evidence="2">Uncharacterized protein</fullName>
    </submittedName>
</protein>
<proteinExistence type="predicted"/>
<name>A0ABQ2F5Y2_9MICO</name>
<reference evidence="3" key="1">
    <citation type="journal article" date="2019" name="Int. J. Syst. Evol. Microbiol.">
        <title>The Global Catalogue of Microorganisms (GCM) 10K type strain sequencing project: providing services to taxonomists for standard genome sequencing and annotation.</title>
        <authorList>
            <consortium name="The Broad Institute Genomics Platform"/>
            <consortium name="The Broad Institute Genome Sequencing Center for Infectious Disease"/>
            <person name="Wu L."/>
            <person name="Ma J."/>
        </authorList>
    </citation>
    <scope>NUCLEOTIDE SEQUENCE [LARGE SCALE GENOMIC DNA]</scope>
    <source>
        <strain evidence="3">CGMCC 1.5362</strain>
    </source>
</reference>
<feature type="compositionally biased region" description="Basic and acidic residues" evidence="1">
    <location>
        <begin position="1"/>
        <end position="10"/>
    </location>
</feature>
<dbReference type="EMBL" id="BMLB01000002">
    <property type="protein sequence ID" value="GGK64246.1"/>
    <property type="molecule type" value="Genomic_DNA"/>
</dbReference>
<evidence type="ECO:0000313" key="3">
    <source>
        <dbReference type="Proteomes" id="UP000662111"/>
    </source>
</evidence>
<organism evidence="2 3">
    <name type="scientific">Ornithinimicrobium pekingense</name>
    <dbReference type="NCBI Taxonomy" id="384677"/>
    <lineage>
        <taxon>Bacteria</taxon>
        <taxon>Bacillati</taxon>
        <taxon>Actinomycetota</taxon>
        <taxon>Actinomycetes</taxon>
        <taxon>Micrococcales</taxon>
        <taxon>Ornithinimicrobiaceae</taxon>
        <taxon>Ornithinimicrobium</taxon>
    </lineage>
</organism>
<dbReference type="Proteomes" id="UP000662111">
    <property type="component" value="Unassembled WGS sequence"/>
</dbReference>
<evidence type="ECO:0000256" key="1">
    <source>
        <dbReference type="SAM" id="MobiDB-lite"/>
    </source>
</evidence>
<feature type="region of interest" description="Disordered" evidence="1">
    <location>
        <begin position="1"/>
        <end position="32"/>
    </location>
</feature>
<comment type="caution">
    <text evidence="2">The sequence shown here is derived from an EMBL/GenBank/DDBJ whole genome shotgun (WGS) entry which is preliminary data.</text>
</comment>
<keyword evidence="3" id="KW-1185">Reference proteome</keyword>
<evidence type="ECO:0000313" key="2">
    <source>
        <dbReference type="EMBL" id="GGK64246.1"/>
    </source>
</evidence>
<gene>
    <name evidence="2" type="ORF">GCM10011509_10800</name>
</gene>